<evidence type="ECO:0000256" key="2">
    <source>
        <dbReference type="ARBA" id="ARBA00023172"/>
    </source>
</evidence>
<dbReference type="InterPro" id="IPR010998">
    <property type="entry name" value="Integrase_recombinase_N"/>
</dbReference>
<comment type="caution">
    <text evidence="4">The sequence shown here is derived from an EMBL/GenBank/DDBJ whole genome shotgun (WGS) entry which is preliminary data.</text>
</comment>
<dbReference type="RefSeq" id="WP_124153876.1">
    <property type="nucleotide sequence ID" value="NZ_RQIS01000030.1"/>
</dbReference>
<evidence type="ECO:0000313" key="5">
    <source>
        <dbReference type="Proteomes" id="UP000272778"/>
    </source>
</evidence>
<name>A0A3N6MR12_9BURK</name>
<dbReference type="Gene3D" id="1.10.150.130">
    <property type="match status" value="1"/>
</dbReference>
<dbReference type="GO" id="GO:0006310">
    <property type="term" value="P:DNA recombination"/>
    <property type="evidence" value="ECO:0007669"/>
    <property type="project" value="UniProtKB-KW"/>
</dbReference>
<dbReference type="GO" id="GO:0003677">
    <property type="term" value="F:DNA binding"/>
    <property type="evidence" value="ECO:0007669"/>
    <property type="project" value="UniProtKB-KW"/>
</dbReference>
<feature type="compositionally biased region" description="Basic and acidic residues" evidence="3">
    <location>
        <begin position="144"/>
        <end position="153"/>
    </location>
</feature>
<dbReference type="OrthoDB" id="9784724at2"/>
<reference evidence="4 5" key="1">
    <citation type="submission" date="2018-11" db="EMBL/GenBank/DDBJ databases">
        <title>Paraburkholderia sp. DHOA04, isolated from soil.</title>
        <authorList>
            <person name="Gao Z.-H."/>
            <person name="Qiu L.-H."/>
            <person name="Fu J.-C."/>
        </authorList>
    </citation>
    <scope>NUCLEOTIDE SEQUENCE [LARGE SCALE GENOMIC DNA]</scope>
    <source>
        <strain evidence="4 5">DHOA04</strain>
    </source>
</reference>
<dbReference type="EMBL" id="RQIS01000030">
    <property type="protein sequence ID" value="RQH00141.1"/>
    <property type="molecule type" value="Genomic_DNA"/>
</dbReference>
<keyword evidence="5" id="KW-1185">Reference proteome</keyword>
<feature type="region of interest" description="Disordered" evidence="3">
    <location>
        <begin position="132"/>
        <end position="158"/>
    </location>
</feature>
<protein>
    <recommendedName>
        <fullName evidence="6">Core-binding (CB) domain-containing protein</fullName>
    </recommendedName>
</protein>
<evidence type="ECO:0000256" key="3">
    <source>
        <dbReference type="SAM" id="MobiDB-lite"/>
    </source>
</evidence>
<dbReference type="InterPro" id="IPR013762">
    <property type="entry name" value="Integrase-like_cat_sf"/>
</dbReference>
<keyword evidence="1" id="KW-0238">DNA-binding</keyword>
<dbReference type="GO" id="GO:0015074">
    <property type="term" value="P:DNA integration"/>
    <property type="evidence" value="ECO:0007669"/>
    <property type="project" value="InterPro"/>
</dbReference>
<organism evidence="4 5">
    <name type="scientific">Paraburkholderia dinghuensis</name>
    <dbReference type="NCBI Taxonomy" id="2305225"/>
    <lineage>
        <taxon>Bacteria</taxon>
        <taxon>Pseudomonadati</taxon>
        <taxon>Pseudomonadota</taxon>
        <taxon>Betaproteobacteria</taxon>
        <taxon>Burkholderiales</taxon>
        <taxon>Burkholderiaceae</taxon>
        <taxon>Paraburkholderia</taxon>
    </lineage>
</organism>
<proteinExistence type="predicted"/>
<sequence>MVADSMLSLYRRTDGKSPYWWLKFVVPESLQAQLGTLKRVSTGQTDKTLARQAALLKVAEWCAPLLASGPPTGAQPERQSEDEPLEPALRTVVLSHELIEELCRARREATMWSAEDDLNGVSFDGLEHEIKGETGNASSADGFASEKHEDAARGDLPPGVVKNATFSDHFIEWAPRLRSVIERGRNSTEFDDVADEAVEFAAVLGYHVRTDDPALVAFVRSLAIADLRAYKAVKAVREGESSEADGFAAVAPAAGSHRLSYLLLQWRANRSRHLRPETAELYASRFRVFIEYLHDIPSRIVTRTHVTRFLEEKVYSGELTEKTANGGYLPALRSVFGYARSVELIDQNPTEGISKPKLSKAERDQQQNRRLPFSTAQLNVLFASAWYAAAAHDVGHSAAAVGHARYWVPLLQLFQNLRPEEACQLEVTDVAVIDGVQALRVEEVLEPVDRDDGHRPLKRLKSVKSAASQRWLPVHQTLLDLDWVEFVSARQAQSEKGWLFPELPRGKNNSDAFGKRFNDFLHKRLQLADVVQYGLRHTWEDERRRAQAHAASTGGAWPPGMYFAIAGRATTEDEEGSAAHYGQGYDLEDMKFFLDQLQFKGVIWPARWSEWVKLYGPLGRDARVRRTAATG</sequence>
<evidence type="ECO:0000313" key="4">
    <source>
        <dbReference type="EMBL" id="RQH00141.1"/>
    </source>
</evidence>
<dbReference type="Proteomes" id="UP000272778">
    <property type="component" value="Unassembled WGS sequence"/>
</dbReference>
<keyword evidence="2" id="KW-0233">DNA recombination</keyword>
<evidence type="ECO:0000256" key="1">
    <source>
        <dbReference type="ARBA" id="ARBA00023125"/>
    </source>
</evidence>
<accession>A0A3N6MR12</accession>
<gene>
    <name evidence="4" type="ORF">D1Y85_25615</name>
</gene>
<dbReference type="SUPFAM" id="SSF56349">
    <property type="entry name" value="DNA breaking-rejoining enzymes"/>
    <property type="match status" value="1"/>
</dbReference>
<dbReference type="Gene3D" id="1.10.443.10">
    <property type="entry name" value="Intergrase catalytic core"/>
    <property type="match status" value="1"/>
</dbReference>
<dbReference type="InterPro" id="IPR011010">
    <property type="entry name" value="DNA_brk_join_enz"/>
</dbReference>
<dbReference type="AlphaFoldDB" id="A0A3N6MR12"/>
<evidence type="ECO:0008006" key="6">
    <source>
        <dbReference type="Google" id="ProtNLM"/>
    </source>
</evidence>